<protein>
    <submittedName>
        <fullName evidence="2">Uncharacterized protein</fullName>
    </submittedName>
</protein>
<feature type="compositionally biased region" description="Basic and acidic residues" evidence="1">
    <location>
        <begin position="67"/>
        <end position="90"/>
    </location>
</feature>
<dbReference type="AlphaFoldDB" id="A0A315W591"/>
<evidence type="ECO:0000256" key="1">
    <source>
        <dbReference type="SAM" id="MobiDB-lite"/>
    </source>
</evidence>
<keyword evidence="3" id="KW-1185">Reference proteome</keyword>
<feature type="region of interest" description="Disordered" evidence="1">
    <location>
        <begin position="1"/>
        <end position="90"/>
    </location>
</feature>
<organism evidence="2 3">
    <name type="scientific">Gambusia affinis</name>
    <name type="common">Western mosquitofish</name>
    <name type="synonym">Heterandria affinis</name>
    <dbReference type="NCBI Taxonomy" id="33528"/>
    <lineage>
        <taxon>Eukaryota</taxon>
        <taxon>Metazoa</taxon>
        <taxon>Chordata</taxon>
        <taxon>Craniata</taxon>
        <taxon>Vertebrata</taxon>
        <taxon>Euteleostomi</taxon>
        <taxon>Actinopterygii</taxon>
        <taxon>Neopterygii</taxon>
        <taxon>Teleostei</taxon>
        <taxon>Neoteleostei</taxon>
        <taxon>Acanthomorphata</taxon>
        <taxon>Ovalentaria</taxon>
        <taxon>Atherinomorphae</taxon>
        <taxon>Cyprinodontiformes</taxon>
        <taxon>Poeciliidae</taxon>
        <taxon>Poeciliinae</taxon>
        <taxon>Gambusia</taxon>
    </lineage>
</organism>
<sequence length="140" mass="14875">MQRSIASFFQPRNKARDSQKKMADEPVNKPVKSPLKVQNGVQEADSPIKKAAKRSRQIVDSDEDEVPLVKEQGDKRAPAKTEKSEESVMDMRDVEVELGVVGVPEDVGEANVAGVSRVTGVDGAGVGGNGVGAALNTSFV</sequence>
<evidence type="ECO:0000313" key="3">
    <source>
        <dbReference type="Proteomes" id="UP000250572"/>
    </source>
</evidence>
<reference evidence="2 3" key="1">
    <citation type="journal article" date="2018" name="G3 (Bethesda)">
        <title>A High-Quality Reference Genome for the Invasive Mosquitofish Gambusia affinis Using a Chicago Library.</title>
        <authorList>
            <person name="Hoffberg S.L."/>
            <person name="Troendle N.J."/>
            <person name="Glenn T.C."/>
            <person name="Mahmud O."/>
            <person name="Louha S."/>
            <person name="Chalopin D."/>
            <person name="Bennetzen J.L."/>
            <person name="Mauricio R."/>
        </authorList>
    </citation>
    <scope>NUCLEOTIDE SEQUENCE [LARGE SCALE GENOMIC DNA]</scope>
    <source>
        <strain evidence="2">NE01/NJP1002.9</strain>
        <tissue evidence="2">Muscle</tissue>
    </source>
</reference>
<comment type="caution">
    <text evidence="2">The sequence shown here is derived from an EMBL/GenBank/DDBJ whole genome shotgun (WGS) entry which is preliminary data.</text>
</comment>
<accession>A0A315W591</accession>
<gene>
    <name evidence="2" type="ORF">CCH79_00009729</name>
</gene>
<dbReference type="EMBL" id="NHOQ01000466">
    <property type="protein sequence ID" value="PWA30035.1"/>
    <property type="molecule type" value="Genomic_DNA"/>
</dbReference>
<dbReference type="Proteomes" id="UP000250572">
    <property type="component" value="Unassembled WGS sequence"/>
</dbReference>
<name>A0A315W591_GAMAF</name>
<feature type="compositionally biased region" description="Basic and acidic residues" evidence="1">
    <location>
        <begin position="14"/>
        <end position="27"/>
    </location>
</feature>
<evidence type="ECO:0000313" key="2">
    <source>
        <dbReference type="EMBL" id="PWA30035.1"/>
    </source>
</evidence>
<proteinExistence type="predicted"/>